<gene>
    <name evidence="2" type="ORF">DQG23_07975</name>
</gene>
<dbReference type="InterPro" id="IPR011051">
    <property type="entry name" value="RmlC_Cupin_sf"/>
</dbReference>
<feature type="domain" description="Cupin type-2" evidence="1">
    <location>
        <begin position="30"/>
        <end position="84"/>
    </location>
</feature>
<evidence type="ECO:0000313" key="3">
    <source>
        <dbReference type="Proteomes" id="UP000250369"/>
    </source>
</evidence>
<dbReference type="Gene3D" id="2.60.120.10">
    <property type="entry name" value="Jelly Rolls"/>
    <property type="match status" value="1"/>
</dbReference>
<dbReference type="RefSeq" id="WP_113030280.1">
    <property type="nucleotide sequence ID" value="NZ_QMFB01000003.1"/>
</dbReference>
<evidence type="ECO:0000313" key="2">
    <source>
        <dbReference type="EMBL" id="RAV21969.1"/>
    </source>
</evidence>
<organism evidence="2 3">
    <name type="scientific">Paenibacillus contaminans</name>
    <dbReference type="NCBI Taxonomy" id="450362"/>
    <lineage>
        <taxon>Bacteria</taxon>
        <taxon>Bacillati</taxon>
        <taxon>Bacillota</taxon>
        <taxon>Bacilli</taxon>
        <taxon>Bacillales</taxon>
        <taxon>Paenibacillaceae</taxon>
        <taxon>Paenibacillus</taxon>
    </lineage>
</organism>
<dbReference type="InterPro" id="IPR014710">
    <property type="entry name" value="RmlC-like_jellyroll"/>
</dbReference>
<dbReference type="PANTHER" id="PTHR40112">
    <property type="entry name" value="H2HPP ISOMERASE"/>
    <property type="match status" value="1"/>
</dbReference>
<dbReference type="InterPro" id="IPR013096">
    <property type="entry name" value="Cupin_2"/>
</dbReference>
<dbReference type="EMBL" id="QMFB01000003">
    <property type="protein sequence ID" value="RAV21969.1"/>
    <property type="molecule type" value="Genomic_DNA"/>
</dbReference>
<dbReference type="CDD" id="cd02238">
    <property type="entry name" value="cupin_KdgF"/>
    <property type="match status" value="1"/>
</dbReference>
<dbReference type="PIRSF" id="PIRSF029883">
    <property type="entry name" value="KdgF"/>
    <property type="match status" value="1"/>
</dbReference>
<dbReference type="PANTHER" id="PTHR40112:SF1">
    <property type="entry name" value="H2HPP ISOMERASE"/>
    <property type="match status" value="1"/>
</dbReference>
<dbReference type="OrthoDB" id="9811153at2"/>
<dbReference type="Proteomes" id="UP000250369">
    <property type="component" value="Unassembled WGS sequence"/>
</dbReference>
<reference evidence="2 3" key="1">
    <citation type="journal article" date="2009" name="Int. J. Syst. Evol. Microbiol.">
        <title>Paenibacillus contaminans sp. nov., isolated from a contaminated laboratory plate.</title>
        <authorList>
            <person name="Chou J.H."/>
            <person name="Lee J.H."/>
            <person name="Lin M.C."/>
            <person name="Chang P.S."/>
            <person name="Arun A.B."/>
            <person name="Young C.C."/>
            <person name="Chen W.M."/>
        </authorList>
    </citation>
    <scope>NUCLEOTIDE SEQUENCE [LARGE SCALE GENOMIC DNA]</scope>
    <source>
        <strain evidence="2 3">CKOBP-6</strain>
    </source>
</reference>
<dbReference type="Pfam" id="PF07883">
    <property type="entry name" value="Cupin_2"/>
    <property type="match status" value="1"/>
</dbReference>
<proteinExistence type="predicted"/>
<dbReference type="InterPro" id="IPR025499">
    <property type="entry name" value="KdgF"/>
</dbReference>
<protein>
    <submittedName>
        <fullName evidence="2">Cupin domain-containing protein</fullName>
    </submittedName>
</protein>
<name>A0A329MPW8_9BACL</name>
<sequence>MAINEWMQINDKIRRKVFPPGEKMMSMAIAFEQGGIGPEHSHPHEQTGYVINGKIEMRIAGETFIFSEGDFIHVPSGVPHAVLALEKSLVLESFTPLREDLLSG</sequence>
<dbReference type="AlphaFoldDB" id="A0A329MPW8"/>
<keyword evidence="3" id="KW-1185">Reference proteome</keyword>
<dbReference type="InterPro" id="IPR052535">
    <property type="entry name" value="Bacilysin_H2HPP_isomerase"/>
</dbReference>
<dbReference type="SUPFAM" id="SSF51182">
    <property type="entry name" value="RmlC-like cupins"/>
    <property type="match status" value="1"/>
</dbReference>
<comment type="caution">
    <text evidence="2">The sequence shown here is derived from an EMBL/GenBank/DDBJ whole genome shotgun (WGS) entry which is preliminary data.</text>
</comment>
<evidence type="ECO:0000259" key="1">
    <source>
        <dbReference type="Pfam" id="PF07883"/>
    </source>
</evidence>
<accession>A0A329MPW8</accession>